<feature type="domain" description="Acyltransferase 3" evidence="2">
    <location>
        <begin position="16"/>
        <end position="170"/>
    </location>
</feature>
<dbReference type="Proteomes" id="UP000494245">
    <property type="component" value="Unassembled WGS sequence"/>
</dbReference>
<organism evidence="3 4">
    <name type="scientific">Fundidesulfovibrio magnetotacticus</name>
    <dbReference type="NCBI Taxonomy" id="2730080"/>
    <lineage>
        <taxon>Bacteria</taxon>
        <taxon>Pseudomonadati</taxon>
        <taxon>Thermodesulfobacteriota</taxon>
        <taxon>Desulfovibrionia</taxon>
        <taxon>Desulfovibrionales</taxon>
        <taxon>Desulfovibrionaceae</taxon>
        <taxon>Fundidesulfovibrio</taxon>
    </lineage>
</organism>
<dbReference type="RefSeq" id="WP_173083439.1">
    <property type="nucleotide sequence ID" value="NZ_BLTE01000007.1"/>
</dbReference>
<feature type="transmembrane region" description="Helical" evidence="1">
    <location>
        <begin position="213"/>
        <end position="234"/>
    </location>
</feature>
<feature type="transmembrane region" description="Helical" evidence="1">
    <location>
        <begin position="116"/>
        <end position="137"/>
    </location>
</feature>
<dbReference type="Pfam" id="PF01757">
    <property type="entry name" value="Acyl_transf_3"/>
    <property type="match status" value="1"/>
</dbReference>
<feature type="transmembrane region" description="Helical" evidence="1">
    <location>
        <begin position="9"/>
        <end position="29"/>
    </location>
</feature>
<accession>A0A6V8LUW3</accession>
<feature type="transmembrane region" description="Helical" evidence="1">
    <location>
        <begin position="240"/>
        <end position="259"/>
    </location>
</feature>
<proteinExistence type="predicted"/>
<dbReference type="AlphaFoldDB" id="A0A6V8LUW3"/>
<sequence length="280" mass="31479">MYKIAVGELVSTCSALFRVLATIYIFVFHCNSLYGLSNFGLVDYAFIVFMFVSGYYAVAANVGANEWLVRRLKRIFIPYWIVTPAVLLFNHVFSYKDVGLFESVVLLLGGNFFLSHRLYVVTWFVSVIVVFYVYTYVVVKFASVLTRAVFAVVSLFIFLSLNVPAYLFVSYNVGMLVSVAFRKFDVVGVMVSVSGPVFNLFRGFGVVFNEAQGVSYEFFLVHGGVLLLFCKVLHFGYVQAFLVSFCVSVVFSYAVRYVASCVEGAARNACRGVLTIRRRI</sequence>
<reference evidence="3 4" key="2">
    <citation type="submission" date="2020-05" db="EMBL/GenBank/DDBJ databases">
        <title>Draft genome sequence of Desulfovibrio sp. strainFSS-1.</title>
        <authorList>
            <person name="Shimoshige H."/>
            <person name="Kobayashi H."/>
            <person name="Maekawa T."/>
        </authorList>
    </citation>
    <scope>NUCLEOTIDE SEQUENCE [LARGE SCALE GENOMIC DNA]</scope>
    <source>
        <strain evidence="3 4">SIID29052-01</strain>
    </source>
</reference>
<dbReference type="EMBL" id="BLTE01000007">
    <property type="protein sequence ID" value="GFK93899.1"/>
    <property type="molecule type" value="Genomic_DNA"/>
</dbReference>
<keyword evidence="4" id="KW-1185">Reference proteome</keyword>
<gene>
    <name evidence="3" type="ORF">NNJEOMEG_01737</name>
</gene>
<evidence type="ECO:0000313" key="4">
    <source>
        <dbReference type="Proteomes" id="UP000494245"/>
    </source>
</evidence>
<dbReference type="GO" id="GO:0016747">
    <property type="term" value="F:acyltransferase activity, transferring groups other than amino-acyl groups"/>
    <property type="evidence" value="ECO:0007669"/>
    <property type="project" value="InterPro"/>
</dbReference>
<evidence type="ECO:0000313" key="3">
    <source>
        <dbReference type="EMBL" id="GFK93899.1"/>
    </source>
</evidence>
<evidence type="ECO:0000256" key="1">
    <source>
        <dbReference type="SAM" id="Phobius"/>
    </source>
</evidence>
<evidence type="ECO:0000259" key="2">
    <source>
        <dbReference type="Pfam" id="PF01757"/>
    </source>
</evidence>
<dbReference type="InterPro" id="IPR002656">
    <property type="entry name" value="Acyl_transf_3_dom"/>
</dbReference>
<protein>
    <recommendedName>
        <fullName evidence="2">Acyltransferase 3 domain-containing protein</fullName>
    </recommendedName>
</protein>
<feature type="transmembrane region" description="Helical" evidence="1">
    <location>
        <begin position="149"/>
        <end position="169"/>
    </location>
</feature>
<keyword evidence="1" id="KW-1133">Transmembrane helix</keyword>
<name>A0A6V8LUW3_9BACT</name>
<comment type="caution">
    <text evidence="3">The sequence shown here is derived from an EMBL/GenBank/DDBJ whole genome shotgun (WGS) entry which is preliminary data.</text>
</comment>
<feature type="transmembrane region" description="Helical" evidence="1">
    <location>
        <begin position="76"/>
        <end position="96"/>
    </location>
</feature>
<feature type="transmembrane region" description="Helical" evidence="1">
    <location>
        <begin position="41"/>
        <end position="64"/>
    </location>
</feature>
<reference evidence="3 4" key="1">
    <citation type="submission" date="2020-04" db="EMBL/GenBank/DDBJ databases">
        <authorList>
            <consortium name="Desulfovibrio sp. FSS-1 genome sequencing consortium"/>
            <person name="Shimoshige H."/>
            <person name="Kobayashi H."/>
            <person name="Maekawa T."/>
        </authorList>
    </citation>
    <scope>NUCLEOTIDE SEQUENCE [LARGE SCALE GENOMIC DNA]</scope>
    <source>
        <strain evidence="3 4">SIID29052-01</strain>
    </source>
</reference>
<keyword evidence="1" id="KW-0472">Membrane</keyword>
<keyword evidence="1" id="KW-0812">Transmembrane</keyword>
<feature type="transmembrane region" description="Helical" evidence="1">
    <location>
        <begin position="181"/>
        <end position="201"/>
    </location>
</feature>